<comment type="caution">
    <text evidence="1">The sequence shown here is derived from an EMBL/GenBank/DDBJ whole genome shotgun (WGS) entry which is preliminary data.</text>
</comment>
<dbReference type="Proteomes" id="UP000323242">
    <property type="component" value="Unassembled WGS sequence"/>
</dbReference>
<feature type="non-terminal residue" evidence="1">
    <location>
        <position position="1"/>
    </location>
</feature>
<keyword evidence="2" id="KW-1185">Reference proteome</keyword>
<dbReference type="EMBL" id="VSZQ01000530">
    <property type="protein sequence ID" value="TYR38643.1"/>
    <property type="molecule type" value="Genomic_DNA"/>
</dbReference>
<dbReference type="AlphaFoldDB" id="A0A5D4HF40"/>
<evidence type="ECO:0000313" key="1">
    <source>
        <dbReference type="EMBL" id="TYR38643.1"/>
    </source>
</evidence>
<accession>A0A5D4HF40</accession>
<protein>
    <submittedName>
        <fullName evidence="1">Transcriptional regulator</fullName>
    </submittedName>
</protein>
<sequence length="39" mass="4369">VWGRQTALRMLKEAGFGEVAVREVEGDILNVYYVARKGS</sequence>
<proteinExistence type="predicted"/>
<evidence type="ECO:0000313" key="2">
    <source>
        <dbReference type="Proteomes" id="UP000323242"/>
    </source>
</evidence>
<reference evidence="1 2" key="1">
    <citation type="submission" date="2019-08" db="EMBL/GenBank/DDBJ databases">
        <title>Draft genome for granaticin producer strain Streptomyces parvus C05.</title>
        <authorList>
            <person name="Gonzalez-Pimentel J.L."/>
        </authorList>
    </citation>
    <scope>NUCLEOTIDE SEQUENCE [LARGE SCALE GENOMIC DNA]</scope>
    <source>
        <strain evidence="1 2">C05</strain>
    </source>
</reference>
<organism evidence="1 2">
    <name type="scientific">Streptomyces parvus</name>
    <dbReference type="NCBI Taxonomy" id="66428"/>
    <lineage>
        <taxon>Bacteria</taxon>
        <taxon>Bacillati</taxon>
        <taxon>Actinomycetota</taxon>
        <taxon>Actinomycetes</taxon>
        <taxon>Kitasatosporales</taxon>
        <taxon>Streptomycetaceae</taxon>
        <taxon>Streptomyces</taxon>
    </lineage>
</organism>
<name>A0A5D4HF40_9ACTN</name>
<gene>
    <name evidence="1" type="ORF">FY004_39160</name>
</gene>